<sequence length="115" mass="12941">MATIKINDHITLNQGITSEEGEPIYKLIVDSLSKNEDVTLDFKDVTFLTTAFLNVVIGTLYKDYTSEQLQSKLHVQNINDETAARIKKVTTNAKAFYENEAKFNEAVDSSIYGNM</sequence>
<dbReference type="STRING" id="645274.SAMN04487901_10697"/>
<dbReference type="InterPro" id="IPR025474">
    <property type="entry name" value="DUF4325"/>
</dbReference>
<dbReference type="RefSeq" id="WP_091816666.1">
    <property type="nucleotide sequence ID" value="NZ_FNCQ01000006.1"/>
</dbReference>
<evidence type="ECO:0000259" key="1">
    <source>
        <dbReference type="Pfam" id="PF14213"/>
    </source>
</evidence>
<dbReference type="EMBL" id="FNCQ01000006">
    <property type="protein sequence ID" value="SDG62456.1"/>
    <property type="molecule type" value="Genomic_DNA"/>
</dbReference>
<dbReference type="EMBL" id="FNIW01000030">
    <property type="protein sequence ID" value="SDO59126.1"/>
    <property type="molecule type" value="Genomic_DNA"/>
</dbReference>
<accession>A0A1H0KTL1</accession>
<evidence type="ECO:0000313" key="2">
    <source>
        <dbReference type="EMBL" id="SDG62456.1"/>
    </source>
</evidence>
<organism evidence="3 5">
    <name type="scientific">Prevotella communis</name>
    <dbReference type="NCBI Taxonomy" id="2913614"/>
    <lineage>
        <taxon>Bacteria</taxon>
        <taxon>Pseudomonadati</taxon>
        <taxon>Bacteroidota</taxon>
        <taxon>Bacteroidia</taxon>
        <taxon>Bacteroidales</taxon>
        <taxon>Prevotellaceae</taxon>
        <taxon>Prevotella</taxon>
    </lineage>
</organism>
<gene>
    <name evidence="3" type="ORF">SAMN04487900_1308</name>
    <name evidence="2" type="ORF">SAMN04487901_10697</name>
</gene>
<dbReference type="Pfam" id="PF14213">
    <property type="entry name" value="DUF4325"/>
    <property type="match status" value="1"/>
</dbReference>
<dbReference type="Proteomes" id="UP000199134">
    <property type="component" value="Unassembled WGS sequence"/>
</dbReference>
<reference evidence="2 5" key="2">
    <citation type="submission" date="2016-10" db="EMBL/GenBank/DDBJ databases">
        <authorList>
            <person name="de Groot N.N."/>
        </authorList>
    </citation>
    <scope>NUCLEOTIDE SEQUENCE [LARGE SCALE GENOMIC DNA]</scope>
    <source>
        <strain evidence="5">BP1-145</strain>
        <strain evidence="2">BP1-148</strain>
    </source>
</reference>
<name>A0A1H0KTL1_9BACT</name>
<feature type="domain" description="DUF4325" evidence="1">
    <location>
        <begin position="20"/>
        <end position="81"/>
    </location>
</feature>
<protein>
    <recommendedName>
        <fullName evidence="1">DUF4325 domain-containing protein</fullName>
    </recommendedName>
</protein>
<dbReference type="Proteomes" id="UP000198779">
    <property type="component" value="Unassembled WGS sequence"/>
</dbReference>
<keyword evidence="4" id="KW-1185">Reference proteome</keyword>
<evidence type="ECO:0000313" key="5">
    <source>
        <dbReference type="Proteomes" id="UP000199134"/>
    </source>
</evidence>
<dbReference type="AlphaFoldDB" id="A0A1H0KTL1"/>
<accession>A0A1G7VRL4</accession>
<proteinExistence type="predicted"/>
<evidence type="ECO:0000313" key="4">
    <source>
        <dbReference type="Proteomes" id="UP000198779"/>
    </source>
</evidence>
<dbReference type="OrthoDB" id="512307at2"/>
<evidence type="ECO:0000313" key="3">
    <source>
        <dbReference type="EMBL" id="SDO59126.1"/>
    </source>
</evidence>
<reference evidence="3 4" key="1">
    <citation type="submission" date="2016-10" db="EMBL/GenBank/DDBJ databases">
        <authorList>
            <person name="Varghese N."/>
            <person name="Submissions S."/>
        </authorList>
    </citation>
    <scope>NUCLEOTIDE SEQUENCE</scope>
    <source>
        <strain evidence="3">BP1-145</strain>
        <strain evidence="4">BP1-148</strain>
    </source>
</reference>